<gene>
    <name evidence="1" type="ORF">IAC63_00935</name>
</gene>
<organism evidence="1 2">
    <name type="scientific">Candidatus Enterousia avicola</name>
    <dbReference type="NCBI Taxonomy" id="2840787"/>
    <lineage>
        <taxon>Bacteria</taxon>
        <taxon>Pseudomonadati</taxon>
        <taxon>Pseudomonadota</taxon>
        <taxon>Alphaproteobacteria</taxon>
        <taxon>Candidatus Enterousia</taxon>
    </lineage>
</organism>
<reference evidence="1" key="2">
    <citation type="journal article" date="2021" name="PeerJ">
        <title>Extensive microbial diversity within the chicken gut microbiome revealed by metagenomics and culture.</title>
        <authorList>
            <person name="Gilroy R."/>
            <person name="Ravi A."/>
            <person name="Getino M."/>
            <person name="Pursley I."/>
            <person name="Horton D.L."/>
            <person name="Alikhan N.F."/>
            <person name="Baker D."/>
            <person name="Gharbi K."/>
            <person name="Hall N."/>
            <person name="Watson M."/>
            <person name="Adriaenssens E.M."/>
            <person name="Foster-Nyarko E."/>
            <person name="Jarju S."/>
            <person name="Secka A."/>
            <person name="Antonio M."/>
            <person name="Oren A."/>
            <person name="Chaudhuri R.R."/>
            <person name="La Ragione R."/>
            <person name="Hildebrand F."/>
            <person name="Pallen M.J."/>
        </authorList>
    </citation>
    <scope>NUCLEOTIDE SEQUENCE</scope>
    <source>
        <strain evidence="1">CHK136-897</strain>
    </source>
</reference>
<comment type="caution">
    <text evidence="1">The sequence shown here is derived from an EMBL/GenBank/DDBJ whole genome shotgun (WGS) entry which is preliminary data.</text>
</comment>
<sequence length="276" mass="30341">MNAIIYQGDGKTKSFNFSFPFFTVADVQVKVNGAIIDSGYQVNCVKSSVPADIPYSGGTVTFATAPKSSDKIELLRKIVLERVVDYQPTKKIDPQALNQDFSFLLETLKDFDVAVNNFSEKYSEILESENYKSFLEKLNDISKKLSSLGGVENIGKKSDISALQNATNFTSTGKENIISWLMLTGSSIDLNFLGTAAATYSYIPERYGVLSLIFVPSASSDISVLAPDGKTLYIKKLSSGMRDTVLIPVHKGLEISVKVPNLSEVNYQRLFFFKGA</sequence>
<reference evidence="1" key="1">
    <citation type="submission" date="2020-10" db="EMBL/GenBank/DDBJ databases">
        <authorList>
            <person name="Gilroy R."/>
        </authorList>
    </citation>
    <scope>NUCLEOTIDE SEQUENCE</scope>
    <source>
        <strain evidence="1">CHK136-897</strain>
    </source>
</reference>
<proteinExistence type="predicted"/>
<accession>A0A9D1MS09</accession>
<dbReference type="Proteomes" id="UP000824142">
    <property type="component" value="Unassembled WGS sequence"/>
</dbReference>
<dbReference type="AlphaFoldDB" id="A0A9D1MS09"/>
<evidence type="ECO:0000313" key="2">
    <source>
        <dbReference type="Proteomes" id="UP000824142"/>
    </source>
</evidence>
<dbReference type="EMBL" id="DVNO01000006">
    <property type="protein sequence ID" value="HIU65191.1"/>
    <property type="molecule type" value="Genomic_DNA"/>
</dbReference>
<protein>
    <submittedName>
        <fullName evidence="1">Uncharacterized protein</fullName>
    </submittedName>
</protein>
<name>A0A9D1MS09_9PROT</name>
<evidence type="ECO:0000313" key="1">
    <source>
        <dbReference type="EMBL" id="HIU65191.1"/>
    </source>
</evidence>